<name>A0ABR2HIS6_9EUKA</name>
<keyword evidence="4" id="KW-0723">Serine/threonine-protein kinase</keyword>
<evidence type="ECO:0000256" key="1">
    <source>
        <dbReference type="ARBA" id="ARBA00022741"/>
    </source>
</evidence>
<evidence type="ECO:0000256" key="5">
    <source>
        <dbReference type="SAM" id="MobiDB-lite"/>
    </source>
</evidence>
<evidence type="ECO:0000256" key="4">
    <source>
        <dbReference type="RuleBase" id="RU000304"/>
    </source>
</evidence>
<dbReference type="PROSITE" id="PS50011">
    <property type="entry name" value="PROTEIN_KINASE_DOM"/>
    <property type="match status" value="1"/>
</dbReference>
<dbReference type="SUPFAM" id="SSF56112">
    <property type="entry name" value="Protein kinase-like (PK-like)"/>
    <property type="match status" value="1"/>
</dbReference>
<evidence type="ECO:0000259" key="6">
    <source>
        <dbReference type="PROSITE" id="PS50011"/>
    </source>
</evidence>
<keyword evidence="1 3" id="KW-0547">Nucleotide-binding</keyword>
<proteinExistence type="inferred from homology"/>
<dbReference type="PROSITE" id="PS00108">
    <property type="entry name" value="PROTEIN_KINASE_ST"/>
    <property type="match status" value="1"/>
</dbReference>
<feature type="domain" description="Protein kinase" evidence="6">
    <location>
        <begin position="138"/>
        <end position="386"/>
    </location>
</feature>
<evidence type="ECO:0000256" key="3">
    <source>
        <dbReference type="PROSITE-ProRule" id="PRU10141"/>
    </source>
</evidence>
<dbReference type="SMART" id="SM00220">
    <property type="entry name" value="S_TKc"/>
    <property type="match status" value="1"/>
</dbReference>
<dbReference type="InterPro" id="IPR011009">
    <property type="entry name" value="Kinase-like_dom_sf"/>
</dbReference>
<dbReference type="PANTHER" id="PTHR44167:SF24">
    <property type="entry name" value="SERINE_THREONINE-PROTEIN KINASE CHK2"/>
    <property type="match status" value="1"/>
</dbReference>
<dbReference type="PROSITE" id="PS00107">
    <property type="entry name" value="PROTEIN_KINASE_ATP"/>
    <property type="match status" value="1"/>
</dbReference>
<dbReference type="InterPro" id="IPR008271">
    <property type="entry name" value="Ser/Thr_kinase_AS"/>
</dbReference>
<dbReference type="InterPro" id="IPR017441">
    <property type="entry name" value="Protein_kinase_ATP_BS"/>
</dbReference>
<dbReference type="Gene3D" id="1.10.510.10">
    <property type="entry name" value="Transferase(Phosphotransferase) domain 1"/>
    <property type="match status" value="1"/>
</dbReference>
<reference evidence="7 8" key="1">
    <citation type="submission" date="2024-04" db="EMBL/GenBank/DDBJ databases">
        <title>Tritrichomonas musculus Genome.</title>
        <authorList>
            <person name="Alves-Ferreira E."/>
            <person name="Grigg M."/>
            <person name="Lorenzi H."/>
            <person name="Galac M."/>
        </authorList>
    </citation>
    <scope>NUCLEOTIDE SEQUENCE [LARGE SCALE GENOMIC DNA]</scope>
    <source>
        <strain evidence="7 8">EAF2021</strain>
    </source>
</reference>
<comment type="caution">
    <text evidence="7">The sequence shown here is derived from an EMBL/GenBank/DDBJ whole genome shotgun (WGS) entry which is preliminary data.</text>
</comment>
<feature type="region of interest" description="Disordered" evidence="5">
    <location>
        <begin position="68"/>
        <end position="87"/>
    </location>
</feature>
<protein>
    <recommendedName>
        <fullName evidence="6">Protein kinase domain-containing protein</fullName>
    </recommendedName>
</protein>
<dbReference type="EMBL" id="JAPFFF010000027">
    <property type="protein sequence ID" value="KAK8848116.1"/>
    <property type="molecule type" value="Genomic_DNA"/>
</dbReference>
<keyword evidence="8" id="KW-1185">Reference proteome</keyword>
<evidence type="ECO:0000256" key="2">
    <source>
        <dbReference type="ARBA" id="ARBA00022840"/>
    </source>
</evidence>
<accession>A0ABR2HIS6</accession>
<feature type="binding site" evidence="3">
    <location>
        <position position="167"/>
    </location>
    <ligand>
        <name>ATP</name>
        <dbReference type="ChEBI" id="CHEBI:30616"/>
    </ligand>
</feature>
<gene>
    <name evidence="7" type="ORF">M9Y10_019172</name>
</gene>
<dbReference type="Proteomes" id="UP001470230">
    <property type="component" value="Unassembled WGS sequence"/>
</dbReference>
<dbReference type="PANTHER" id="PTHR44167">
    <property type="entry name" value="OVARIAN-SPECIFIC SERINE/THREONINE-PROTEIN KINASE LOK-RELATED"/>
    <property type="match status" value="1"/>
</dbReference>
<keyword evidence="2 3" id="KW-0067">ATP-binding</keyword>
<sequence length="390" mass="45121">MLGLFGSEYGIPDNPFDTGIRPPDIRQKNLDDAMKVVSEINNANYDNSRSSTFHVDFQGVGFILPDNENQSANFPKEGTDENQNLSNGSFPTRMHDSVQRMIHINYESLIIIPPETKTKIQENRSHHKFHIPIIFNNFKSIKLLGKGAYGIAILVEDQTKHLQYVAKFLSKLDYEQNGEKKELEVLSLFNHENIIKVFEAFRIKVGSEEYYVTIMEYCPKGNFYDIASKFKSFLTQENLYRIFYQILIAVRYVHSLGFSHGDIKPENILFDEDFNVKLCDFGFSKSISESTEGKKKGTINFAAPELFCTDPYDILLSDIWSIGITFYQMKYRKFPYNESEAIPYQIVKGKLNLDPNDEFQKFISKFTQGDPQKRAKIDELIHDNIFNCIF</sequence>
<dbReference type="InterPro" id="IPR000719">
    <property type="entry name" value="Prot_kinase_dom"/>
</dbReference>
<evidence type="ECO:0000313" key="7">
    <source>
        <dbReference type="EMBL" id="KAK8848116.1"/>
    </source>
</evidence>
<keyword evidence="4" id="KW-0808">Transferase</keyword>
<dbReference type="Pfam" id="PF00069">
    <property type="entry name" value="Pkinase"/>
    <property type="match status" value="1"/>
</dbReference>
<keyword evidence="4" id="KW-0418">Kinase</keyword>
<organism evidence="7 8">
    <name type="scientific">Tritrichomonas musculus</name>
    <dbReference type="NCBI Taxonomy" id="1915356"/>
    <lineage>
        <taxon>Eukaryota</taxon>
        <taxon>Metamonada</taxon>
        <taxon>Parabasalia</taxon>
        <taxon>Tritrichomonadida</taxon>
        <taxon>Tritrichomonadidae</taxon>
        <taxon>Tritrichomonas</taxon>
    </lineage>
</organism>
<comment type="similarity">
    <text evidence="4">Belongs to the protein kinase superfamily.</text>
</comment>
<evidence type="ECO:0000313" key="8">
    <source>
        <dbReference type="Proteomes" id="UP001470230"/>
    </source>
</evidence>